<evidence type="ECO:0000256" key="4">
    <source>
        <dbReference type="ARBA" id="ARBA00037981"/>
    </source>
</evidence>
<dbReference type="SUPFAM" id="SSF52218">
    <property type="entry name" value="Flavoproteins"/>
    <property type="match status" value="1"/>
</dbReference>
<dbReference type="InterPro" id="IPR029039">
    <property type="entry name" value="Flavoprotein-like_sf"/>
</dbReference>
<dbReference type="InterPro" id="IPR052397">
    <property type="entry name" value="NADPH-QR_MdaB"/>
</dbReference>
<keyword evidence="3" id="KW-0274">FAD</keyword>
<evidence type="ECO:0000313" key="6">
    <source>
        <dbReference type="EMBL" id="VAW95585.1"/>
    </source>
</evidence>
<dbReference type="PANTHER" id="PTHR46305">
    <property type="match status" value="1"/>
</dbReference>
<sequence>MKNILIINAYQFYEGFSEGKYNKTMIDAMQDEIKNRDYKVNLTGIETGYNIKEEVEKHLWADIIIAQSPVYWFGLPWIYKKYVDEIFTEGLVQQSLLVDDGRSRQDPSRHYGTGGKMQGKKYMLSLTWNAPKECFNDKDQYLFAGKSVDDIFIGNTANYKFCGAEILPSFSCYNVVKEPDVKGDTERLRQHLTNVLSNQR</sequence>
<dbReference type="Gene3D" id="3.40.50.360">
    <property type="match status" value="1"/>
</dbReference>
<dbReference type="EMBL" id="UOFR01000034">
    <property type="protein sequence ID" value="VAW95585.1"/>
    <property type="molecule type" value="Genomic_DNA"/>
</dbReference>
<evidence type="ECO:0000259" key="5">
    <source>
        <dbReference type="Pfam" id="PF02525"/>
    </source>
</evidence>
<evidence type="ECO:0000256" key="2">
    <source>
        <dbReference type="ARBA" id="ARBA00022630"/>
    </source>
</evidence>
<accession>A0A3B0ZPU3</accession>
<organism evidence="6">
    <name type="scientific">hydrothermal vent metagenome</name>
    <dbReference type="NCBI Taxonomy" id="652676"/>
    <lineage>
        <taxon>unclassified sequences</taxon>
        <taxon>metagenomes</taxon>
        <taxon>ecological metagenomes</taxon>
    </lineage>
</organism>
<gene>
    <name evidence="6" type="ORF">MNBD_GAMMA21-1492</name>
</gene>
<name>A0A3B0ZPU3_9ZZZZ</name>
<evidence type="ECO:0000256" key="1">
    <source>
        <dbReference type="ARBA" id="ARBA00001974"/>
    </source>
</evidence>
<feature type="domain" description="Flavodoxin-like fold" evidence="5">
    <location>
        <begin position="2"/>
        <end position="191"/>
    </location>
</feature>
<protein>
    <submittedName>
        <fullName evidence="6">Modulator of drug activity B</fullName>
    </submittedName>
</protein>
<keyword evidence="2" id="KW-0285">Flavoprotein</keyword>
<evidence type="ECO:0000256" key="3">
    <source>
        <dbReference type="ARBA" id="ARBA00022827"/>
    </source>
</evidence>
<dbReference type="Pfam" id="PF02525">
    <property type="entry name" value="Flavodoxin_2"/>
    <property type="match status" value="1"/>
</dbReference>
<reference evidence="6" key="1">
    <citation type="submission" date="2018-06" db="EMBL/GenBank/DDBJ databases">
        <authorList>
            <person name="Zhirakovskaya E."/>
        </authorList>
    </citation>
    <scope>NUCLEOTIDE SEQUENCE</scope>
</reference>
<dbReference type="PANTHER" id="PTHR46305:SF3">
    <property type="entry name" value="NADPH:QUINONE OXIDOREDUCTASE MDAB"/>
    <property type="match status" value="1"/>
</dbReference>
<comment type="cofactor">
    <cofactor evidence="1">
        <name>FAD</name>
        <dbReference type="ChEBI" id="CHEBI:57692"/>
    </cofactor>
</comment>
<dbReference type="AlphaFoldDB" id="A0A3B0ZPU3"/>
<dbReference type="InterPro" id="IPR003680">
    <property type="entry name" value="Flavodoxin_fold"/>
</dbReference>
<proteinExistence type="inferred from homology"/>
<comment type="similarity">
    <text evidence="4">Belongs to the oxidoreductase MdaB family.</text>
</comment>